<dbReference type="Gene3D" id="1.10.760.10">
    <property type="entry name" value="Cytochrome c-like domain"/>
    <property type="match status" value="1"/>
</dbReference>
<keyword evidence="1 4" id="KW-0349">Heme</keyword>
<dbReference type="STRING" id="655015.B1812_19385"/>
<organism evidence="6 7">
    <name type="scientific">Methylocystis bryophila</name>
    <dbReference type="NCBI Taxonomy" id="655015"/>
    <lineage>
        <taxon>Bacteria</taxon>
        <taxon>Pseudomonadati</taxon>
        <taxon>Pseudomonadota</taxon>
        <taxon>Alphaproteobacteria</taxon>
        <taxon>Hyphomicrobiales</taxon>
        <taxon>Methylocystaceae</taxon>
        <taxon>Methylocystis</taxon>
    </lineage>
</organism>
<sequence length="107" mass="11243">MGAAHAQPTQADPIAAGRDIALKICANCHVVASDQETPPLLKPPAPSFAEIAAKPETTEASLRDFLANAHGGARRSSKMPAFMLGEFQIAPLVAYLQSLRPASTPPR</sequence>
<evidence type="ECO:0000313" key="7">
    <source>
        <dbReference type="Proteomes" id="UP000193978"/>
    </source>
</evidence>
<dbReference type="GO" id="GO:0020037">
    <property type="term" value="F:heme binding"/>
    <property type="evidence" value="ECO:0007669"/>
    <property type="project" value="InterPro"/>
</dbReference>
<evidence type="ECO:0000313" key="6">
    <source>
        <dbReference type="EMBL" id="ARN83812.1"/>
    </source>
</evidence>
<feature type="domain" description="Cytochrome c" evidence="5">
    <location>
        <begin position="12"/>
        <end position="100"/>
    </location>
</feature>
<name>A0A1W6N1T1_9HYPH</name>
<evidence type="ECO:0000256" key="4">
    <source>
        <dbReference type="PROSITE-ProRule" id="PRU00433"/>
    </source>
</evidence>
<dbReference type="GO" id="GO:0046872">
    <property type="term" value="F:metal ion binding"/>
    <property type="evidence" value="ECO:0007669"/>
    <property type="project" value="UniProtKB-KW"/>
</dbReference>
<dbReference type="GO" id="GO:0009055">
    <property type="term" value="F:electron transfer activity"/>
    <property type="evidence" value="ECO:0007669"/>
    <property type="project" value="InterPro"/>
</dbReference>
<keyword evidence="2 4" id="KW-0479">Metal-binding</keyword>
<reference evidence="6 7" key="1">
    <citation type="submission" date="2017-02" db="EMBL/GenBank/DDBJ databases">
        <authorList>
            <person name="Peterson S.W."/>
        </authorList>
    </citation>
    <scope>NUCLEOTIDE SEQUENCE [LARGE SCALE GENOMIC DNA]</scope>
    <source>
        <strain evidence="6 7">S285</strain>
    </source>
</reference>
<dbReference type="SUPFAM" id="SSF46626">
    <property type="entry name" value="Cytochrome c"/>
    <property type="match status" value="1"/>
</dbReference>
<dbReference type="Pfam" id="PF00034">
    <property type="entry name" value="Cytochrom_C"/>
    <property type="match status" value="1"/>
</dbReference>
<dbReference type="PROSITE" id="PS51007">
    <property type="entry name" value="CYTC"/>
    <property type="match status" value="1"/>
</dbReference>
<dbReference type="AlphaFoldDB" id="A0A1W6N1T1"/>
<dbReference type="InterPro" id="IPR009056">
    <property type="entry name" value="Cyt_c-like_dom"/>
</dbReference>
<evidence type="ECO:0000259" key="5">
    <source>
        <dbReference type="PROSITE" id="PS51007"/>
    </source>
</evidence>
<protein>
    <recommendedName>
        <fullName evidence="5">Cytochrome c domain-containing protein</fullName>
    </recommendedName>
</protein>
<dbReference type="KEGG" id="mbry:B1812_19385"/>
<evidence type="ECO:0000256" key="1">
    <source>
        <dbReference type="ARBA" id="ARBA00022617"/>
    </source>
</evidence>
<keyword evidence="3 4" id="KW-0408">Iron</keyword>
<dbReference type="InterPro" id="IPR036909">
    <property type="entry name" value="Cyt_c-like_dom_sf"/>
</dbReference>
<dbReference type="Proteomes" id="UP000193978">
    <property type="component" value="Chromosome"/>
</dbReference>
<evidence type="ECO:0000256" key="3">
    <source>
        <dbReference type="ARBA" id="ARBA00023004"/>
    </source>
</evidence>
<accession>A0A1W6N1T1</accession>
<gene>
    <name evidence="6" type="ORF">B1812_19385</name>
</gene>
<evidence type="ECO:0000256" key="2">
    <source>
        <dbReference type="ARBA" id="ARBA00022723"/>
    </source>
</evidence>
<keyword evidence="7" id="KW-1185">Reference proteome</keyword>
<dbReference type="EMBL" id="CP019948">
    <property type="protein sequence ID" value="ARN83812.1"/>
    <property type="molecule type" value="Genomic_DNA"/>
</dbReference>
<proteinExistence type="predicted"/>